<dbReference type="InterPro" id="IPR005183">
    <property type="entry name" value="DUF305_CopM-like"/>
</dbReference>
<feature type="signal peptide" evidence="2">
    <location>
        <begin position="1"/>
        <end position="18"/>
    </location>
</feature>
<dbReference type="PANTHER" id="PTHR36933:SF1">
    <property type="entry name" value="SLL0788 PROTEIN"/>
    <property type="match status" value="1"/>
</dbReference>
<sequence>MKRTLMSAVVLAGALALAGCSGSQEPADHDMSTMAGSESGDGAAHNEADMMFAQMMIPHHEQAVEMADVVLAKNGTNPEIAALATQIKAAQAPEIEQLGQWLDSWGAERTAQEHDGHDAMSGMMTEEDMQALEAATPPESDQLFLEQMIAHHEGAVEMAQTEIEDGSDPAAVEMAQTIVDTQTAEIGTMEDLLASM</sequence>
<evidence type="ECO:0000256" key="2">
    <source>
        <dbReference type="SAM" id="SignalP"/>
    </source>
</evidence>
<keyword evidence="2" id="KW-0732">Signal</keyword>
<feature type="chain" id="PRO_5045033468" evidence="2">
    <location>
        <begin position="19"/>
        <end position="196"/>
    </location>
</feature>
<proteinExistence type="predicted"/>
<organism evidence="5 6">
    <name type="scientific">Promicromonospora vindobonensis</name>
    <dbReference type="NCBI Taxonomy" id="195748"/>
    <lineage>
        <taxon>Bacteria</taxon>
        <taxon>Bacillati</taxon>
        <taxon>Actinomycetota</taxon>
        <taxon>Actinomycetes</taxon>
        <taxon>Micrococcales</taxon>
        <taxon>Promicromonosporaceae</taxon>
        <taxon>Promicromonospora</taxon>
    </lineage>
</organism>
<feature type="domain" description="DUF305" evidence="3">
    <location>
        <begin position="49"/>
        <end position="193"/>
    </location>
</feature>
<dbReference type="Pfam" id="PF03713">
    <property type="entry name" value="DUF305"/>
    <property type="match status" value="1"/>
</dbReference>
<name>A0ABW5VUD5_9MICO</name>
<gene>
    <name evidence="4" type="ORF">ACFS27_13160</name>
    <name evidence="5" type="ORF">ACFS27_13305</name>
</gene>
<dbReference type="Gene3D" id="1.20.1260.10">
    <property type="match status" value="1"/>
</dbReference>
<dbReference type="Proteomes" id="UP001597479">
    <property type="component" value="Unassembled WGS sequence"/>
</dbReference>
<evidence type="ECO:0000259" key="3">
    <source>
        <dbReference type="Pfam" id="PF03713"/>
    </source>
</evidence>
<dbReference type="RefSeq" id="WP_377183522.1">
    <property type="nucleotide sequence ID" value="NZ_JBHUOG010000001.1"/>
</dbReference>
<dbReference type="PROSITE" id="PS51257">
    <property type="entry name" value="PROKAR_LIPOPROTEIN"/>
    <property type="match status" value="1"/>
</dbReference>
<keyword evidence="6" id="KW-1185">Reference proteome</keyword>
<dbReference type="InterPro" id="IPR012347">
    <property type="entry name" value="Ferritin-like"/>
</dbReference>
<accession>A0ABW5VUD5</accession>
<reference evidence="5" key="1">
    <citation type="journal article" date="2014" name="Int. J. Syst. Evol. Microbiol.">
        <title>Complete genome of a new Firmicutes species belonging to the dominant human colonic microbiota ('Ruminococcus bicirculans') reveals two chromosomes and a selective capacity to utilize plant glucans.</title>
        <authorList>
            <consortium name="NISC Comparative Sequencing Program"/>
            <person name="Wegmann U."/>
            <person name="Louis P."/>
            <person name="Goesmann A."/>
            <person name="Henrissat B."/>
            <person name="Duncan S.H."/>
            <person name="Flint H.J."/>
        </authorList>
    </citation>
    <scope>NUCLEOTIDE SEQUENCE</scope>
    <source>
        <strain evidence="5">CCM 7044</strain>
    </source>
</reference>
<evidence type="ECO:0000256" key="1">
    <source>
        <dbReference type="SAM" id="MobiDB-lite"/>
    </source>
</evidence>
<dbReference type="EMBL" id="JBHUOG010000002">
    <property type="protein sequence ID" value="MFD2794527.1"/>
    <property type="molecule type" value="Genomic_DNA"/>
</dbReference>
<dbReference type="PANTHER" id="PTHR36933">
    <property type="entry name" value="SLL0788 PROTEIN"/>
    <property type="match status" value="1"/>
</dbReference>
<comment type="caution">
    <text evidence="5">The sequence shown here is derived from an EMBL/GenBank/DDBJ whole genome shotgun (WGS) entry which is preliminary data.</text>
</comment>
<dbReference type="EMBL" id="JBHUOG010000001">
    <property type="protein sequence ID" value="MFD2794498.1"/>
    <property type="molecule type" value="Genomic_DNA"/>
</dbReference>
<evidence type="ECO:0000313" key="4">
    <source>
        <dbReference type="EMBL" id="MFD2794498.1"/>
    </source>
</evidence>
<protein>
    <submittedName>
        <fullName evidence="5">DUF305 domain-containing protein</fullName>
    </submittedName>
</protein>
<evidence type="ECO:0000313" key="6">
    <source>
        <dbReference type="Proteomes" id="UP001597479"/>
    </source>
</evidence>
<feature type="region of interest" description="Disordered" evidence="1">
    <location>
        <begin position="21"/>
        <end position="41"/>
    </location>
</feature>
<reference evidence="6" key="2">
    <citation type="journal article" date="2019" name="Int. J. Syst. Evol. Microbiol.">
        <title>The Global Catalogue of Microorganisms (GCM) 10K type strain sequencing project: providing services to taxonomists for standard genome sequencing and annotation.</title>
        <authorList>
            <consortium name="The Broad Institute Genomics Platform"/>
            <consortium name="The Broad Institute Genome Sequencing Center for Infectious Disease"/>
            <person name="Wu L."/>
            <person name="Ma J."/>
        </authorList>
    </citation>
    <scope>NUCLEOTIDE SEQUENCE [LARGE SCALE GENOMIC DNA]</scope>
    <source>
        <strain evidence="6">CCM 7044</strain>
    </source>
</reference>
<evidence type="ECO:0000313" key="5">
    <source>
        <dbReference type="EMBL" id="MFD2794527.1"/>
    </source>
</evidence>
<reference evidence="5" key="3">
    <citation type="submission" date="2024-09" db="EMBL/GenBank/DDBJ databases">
        <authorList>
            <person name="Sun Q."/>
            <person name="Mori K."/>
        </authorList>
    </citation>
    <scope>NUCLEOTIDE SEQUENCE</scope>
    <source>
        <strain evidence="5">CCM 7044</strain>
    </source>
</reference>